<feature type="compositionally biased region" description="Basic and acidic residues" evidence="1">
    <location>
        <begin position="286"/>
        <end position="298"/>
    </location>
</feature>
<feature type="compositionally biased region" description="Polar residues" evidence="1">
    <location>
        <begin position="540"/>
        <end position="550"/>
    </location>
</feature>
<feature type="region of interest" description="Disordered" evidence="1">
    <location>
        <begin position="113"/>
        <end position="136"/>
    </location>
</feature>
<evidence type="ECO:0000313" key="3">
    <source>
        <dbReference type="Proteomes" id="UP000018050"/>
    </source>
</evidence>
<reference evidence="2" key="2">
    <citation type="submission" date="2013-10" db="EMBL/GenBank/DDBJ databases">
        <authorList>
            <person name="Aslett M."/>
        </authorList>
    </citation>
    <scope>NUCLEOTIDE SEQUENCE</scope>
    <source>
        <strain evidence="2">Houghton</strain>
    </source>
</reference>
<feature type="region of interest" description="Disordered" evidence="1">
    <location>
        <begin position="199"/>
        <end position="225"/>
    </location>
</feature>
<dbReference type="RefSeq" id="XP_013247164.1">
    <property type="nucleotide sequence ID" value="XM_013391710.1"/>
</dbReference>
<accession>U6GU95</accession>
<dbReference type="GeneID" id="25269169"/>
<dbReference type="Proteomes" id="UP000018050">
    <property type="component" value="Unassembled WGS sequence"/>
</dbReference>
<feature type="compositionally biased region" description="Low complexity" evidence="1">
    <location>
        <begin position="207"/>
        <end position="225"/>
    </location>
</feature>
<name>U6GU95_EIMAC</name>
<organism evidence="2 3">
    <name type="scientific">Eimeria acervulina</name>
    <name type="common">Coccidian parasite</name>
    <dbReference type="NCBI Taxonomy" id="5801"/>
    <lineage>
        <taxon>Eukaryota</taxon>
        <taxon>Sar</taxon>
        <taxon>Alveolata</taxon>
        <taxon>Apicomplexa</taxon>
        <taxon>Conoidasida</taxon>
        <taxon>Coccidia</taxon>
        <taxon>Eucoccidiorida</taxon>
        <taxon>Eimeriorina</taxon>
        <taxon>Eimeriidae</taxon>
        <taxon>Eimeria</taxon>
    </lineage>
</organism>
<dbReference type="OrthoDB" id="10681524at2759"/>
<gene>
    <name evidence="2" type="ORF">EAH_00010990</name>
</gene>
<dbReference type="EMBL" id="HG673481">
    <property type="protein sequence ID" value="CDI83745.1"/>
    <property type="molecule type" value="Genomic_DNA"/>
</dbReference>
<evidence type="ECO:0000313" key="2">
    <source>
        <dbReference type="EMBL" id="CDI83745.1"/>
    </source>
</evidence>
<proteinExistence type="predicted"/>
<feature type="compositionally biased region" description="Basic residues" evidence="1">
    <location>
        <begin position="599"/>
        <end position="611"/>
    </location>
</feature>
<reference evidence="2" key="1">
    <citation type="submission" date="2013-10" db="EMBL/GenBank/DDBJ databases">
        <title>Genomic analysis of the causative agents of coccidiosis in chickens.</title>
        <authorList>
            <person name="Reid A.J."/>
            <person name="Blake D."/>
            <person name="Billington K."/>
            <person name="Browne H."/>
            <person name="Dunn M."/>
            <person name="Hung S."/>
            <person name="Kawahara F."/>
            <person name="Miranda-Saavedra D."/>
            <person name="Mourier T."/>
            <person name="Nagra H."/>
            <person name="Otto T.D."/>
            <person name="Rawlings N."/>
            <person name="Sanchez A."/>
            <person name="Sanders M."/>
            <person name="Subramaniam C."/>
            <person name="Tay Y."/>
            <person name="Dear P."/>
            <person name="Doerig C."/>
            <person name="Gruber A."/>
            <person name="Parkinson J."/>
            <person name="Shirley M."/>
            <person name="Wan K.L."/>
            <person name="Berriman M."/>
            <person name="Tomley F."/>
            <person name="Pain A."/>
        </authorList>
    </citation>
    <scope>NUCLEOTIDE SEQUENCE</scope>
    <source>
        <strain evidence="2">Houghton</strain>
    </source>
</reference>
<feature type="compositionally biased region" description="Low complexity" evidence="1">
    <location>
        <begin position="559"/>
        <end position="569"/>
    </location>
</feature>
<feature type="compositionally biased region" description="Low complexity" evidence="1">
    <location>
        <begin position="474"/>
        <end position="516"/>
    </location>
</feature>
<feature type="region of interest" description="Disordered" evidence="1">
    <location>
        <begin position="424"/>
        <end position="611"/>
    </location>
</feature>
<evidence type="ECO:0000256" key="1">
    <source>
        <dbReference type="SAM" id="MobiDB-lite"/>
    </source>
</evidence>
<feature type="region of interest" description="Disordered" evidence="1">
    <location>
        <begin position="258"/>
        <end position="325"/>
    </location>
</feature>
<dbReference type="VEuPathDB" id="ToxoDB:EAH_00010990"/>
<sequence>MQQLPHAAGASTWQPPAGTATATAAAAATQYPIAPVLPHFGLRHEAAADPQPQQQHSAAAQQVTSSYAATEAYLAGAPEYSNDYEAACASMMWQATRHGPELPAAAVYAAGPGWHLTDPQQQQQHHHGSNGLLQGSSTRGVALPLLRTSLRSSDPTLQTGELGNSLGAAAAGRDSQTKEIAQLVRVADAIESLLGASAKRRTTEPFSSSSSSSSSSTGDACSAGCPAATAAGAAADSSKFNTLLNTNSAYHRISTMHKDVGEGGAGSSNAAQQGAPKEQALLCSKAEAKPLSKSETATEKYPPAKRNWHAAEEGSQEAEEGDMKRRSAVAAAAAAAFPMEAAKKTRTNLMTNILLLVCRQGGSRADFEATLEATKQIRSVFCPHVVNFFEVHLVGDLVCESDLNLKIEGQLLLKVAVSPLRIKPEDSTNTRAGQVQQQQQQREGGEGQKRKRKSNESTGNTGFSLHLSLQKGGPRAAPFASAALRPSSSAAPAAANRSSSSSSKGCQQQQCTPLQQRIKAKRPSDKTEIHAFPGTPEMPSDSSSLTTYVQYTHRGDAVSSSASPGSPNSENVGGPQRSKRKPAPAAPPNRGGPEDTKKLKARNKGLLKKEL</sequence>
<protein>
    <submittedName>
        <fullName evidence="2">Uncharacterized protein</fullName>
    </submittedName>
</protein>
<keyword evidence="3" id="KW-1185">Reference proteome</keyword>
<dbReference type="AlphaFoldDB" id="U6GU95"/>